<proteinExistence type="predicted"/>
<reference evidence="1 2" key="1">
    <citation type="journal article" date="2020" name="Cell Rep.">
        <title>Local necrotic cells trigger systemic immune activation via gut microbiome dysbiosis in Drosophila.</title>
        <authorList>
            <person name="Kosakamoto H."/>
            <person name="Yamauchi T."/>
            <person name="Akuzawa-Tokita Y."/>
            <person name="Nishimura K."/>
            <person name="Soga T."/>
            <person name="Murakami T."/>
            <person name="Mori H."/>
            <person name="Yamamoto K."/>
            <person name="Miyazaki R."/>
            <person name="Koto A."/>
            <person name="Miura M."/>
            <person name="Obata F."/>
        </authorList>
    </citation>
    <scope>NUCLEOTIDE SEQUENCE [LARGE SCALE GENOMIC DNA]</scope>
    <source>
        <strain evidence="1 2">Ai</strain>
    </source>
</reference>
<protein>
    <submittedName>
        <fullName evidence="1">Uncharacterized protein</fullName>
    </submittedName>
</protein>
<keyword evidence="2" id="KW-1185">Reference proteome</keyword>
<dbReference type="Proteomes" id="UP000548726">
    <property type="component" value="Unassembled WGS sequence"/>
</dbReference>
<accession>A0A6V8IC23</accession>
<name>A0A6V8IC23_9PROT</name>
<sequence>MTAVRDDEIIRGIVIHLDPKILKNIGGCEATIKPGHQVLDVHYFLVVDVKREENYCIAMPLFSEGGKDRQILNNYLKSGMSENWINQYSYLFRWQTWKIPLSSIEEASISDESDTENRRYYAKDHEDELINFLNLLKKNNTPFTKV</sequence>
<evidence type="ECO:0000313" key="2">
    <source>
        <dbReference type="Proteomes" id="UP000548726"/>
    </source>
</evidence>
<gene>
    <name evidence="1" type="ORF">DmAi_26710</name>
</gene>
<evidence type="ECO:0000313" key="1">
    <source>
        <dbReference type="EMBL" id="GFE94612.1"/>
    </source>
</evidence>
<dbReference type="RefSeq" id="WP_143217631.1">
    <property type="nucleotide sequence ID" value="NZ_BLJP01000015.1"/>
</dbReference>
<dbReference type="EMBL" id="BLJP01000015">
    <property type="protein sequence ID" value="GFE94612.1"/>
    <property type="molecule type" value="Genomic_DNA"/>
</dbReference>
<comment type="caution">
    <text evidence="1">The sequence shown here is derived from an EMBL/GenBank/DDBJ whole genome shotgun (WGS) entry which is preliminary data.</text>
</comment>
<dbReference type="AlphaFoldDB" id="A0A6V8IC23"/>
<organism evidence="1 2">
    <name type="scientific">Acetobacter persici</name>
    <dbReference type="NCBI Taxonomy" id="1076596"/>
    <lineage>
        <taxon>Bacteria</taxon>
        <taxon>Pseudomonadati</taxon>
        <taxon>Pseudomonadota</taxon>
        <taxon>Alphaproteobacteria</taxon>
        <taxon>Acetobacterales</taxon>
        <taxon>Acetobacteraceae</taxon>
        <taxon>Acetobacter</taxon>
    </lineage>
</organism>